<sequence>MMADIDYVQGDQYEVAIGMKVFGHHYMFHYPNPASNYAFGPTLISFDKDKRNVVVFGNNPPEVMRTFGTGNDEYCFINVWTVSHK</sequence>
<dbReference type="Proteomes" id="UP001156672">
    <property type="component" value="Unassembled WGS sequence"/>
</dbReference>
<evidence type="ECO:0000313" key="2">
    <source>
        <dbReference type="EMBL" id="KXV42470.1"/>
    </source>
</evidence>
<evidence type="ECO:0000313" key="1">
    <source>
        <dbReference type="EMBL" id="GLQ68075.1"/>
    </source>
</evidence>
<comment type="caution">
    <text evidence="2">The sequence shown here is derived from an EMBL/GenBank/DDBJ whole genome shotgun (WGS) entry which is preliminary data.</text>
</comment>
<reference evidence="2 3" key="2">
    <citation type="submission" date="2015-06" db="EMBL/GenBank/DDBJ databases">
        <title>Improved classification and identification of acetic acid bacteria using matrix-assisted laser desorption/ionization time-of-flight mass spectrometry; Gluconobacter nephelii and Gluconobacter uchimurae are later heterotypic synonyms of Gluconobacter japonicus and Gluconobacter oxydans, respectively.</title>
        <authorList>
            <person name="Li L."/>
            <person name="Cleenwerck I."/>
            <person name="De Vuyst L."/>
            <person name="Vandamme P."/>
        </authorList>
    </citation>
    <scope>NUCLEOTIDE SEQUENCE [LARGE SCALE GENOMIC DNA]</scope>
    <source>
        <strain evidence="2 3">LMG 1356</strain>
    </source>
</reference>
<name>A0AAW3R0N6_9PROT</name>
<evidence type="ECO:0000313" key="3">
    <source>
        <dbReference type="Proteomes" id="UP000075682"/>
    </source>
</evidence>
<evidence type="ECO:0000313" key="4">
    <source>
        <dbReference type="Proteomes" id="UP001156672"/>
    </source>
</evidence>
<protein>
    <submittedName>
        <fullName evidence="2">Uncharacterized protein</fullName>
    </submittedName>
</protein>
<proteinExistence type="predicted"/>
<dbReference type="Proteomes" id="UP000075682">
    <property type="component" value="Unassembled WGS sequence"/>
</dbReference>
<organism evidence="2 3">
    <name type="scientific">Gluconobacter albidus</name>
    <dbReference type="NCBI Taxonomy" id="318683"/>
    <lineage>
        <taxon>Bacteria</taxon>
        <taxon>Pseudomonadati</taxon>
        <taxon>Pseudomonadota</taxon>
        <taxon>Alphaproteobacteria</taxon>
        <taxon>Acetobacterales</taxon>
        <taxon>Acetobacteraceae</taxon>
        <taxon>Gluconobacter</taxon>
    </lineage>
</organism>
<dbReference type="AlphaFoldDB" id="A0AAW3R0N6"/>
<reference evidence="4" key="3">
    <citation type="journal article" date="2019" name="Int. J. Syst. Evol. Microbiol.">
        <title>The Global Catalogue of Microorganisms (GCM) 10K type strain sequencing project: providing services to taxonomists for standard genome sequencing and annotation.</title>
        <authorList>
            <consortium name="The Broad Institute Genomics Platform"/>
            <consortium name="The Broad Institute Genome Sequencing Center for Infectious Disease"/>
            <person name="Wu L."/>
            <person name="Ma J."/>
        </authorList>
    </citation>
    <scope>NUCLEOTIDE SEQUENCE [LARGE SCALE GENOMIC DNA]</scope>
    <source>
        <strain evidence="4">NBRC 3250</strain>
    </source>
</reference>
<gene>
    <name evidence="2" type="ORF">AD941_00735</name>
    <name evidence="1" type="ORF">GCM10007866_05230</name>
</gene>
<accession>A0AAW3R0N6</accession>
<dbReference type="EMBL" id="LHZN01000064">
    <property type="protein sequence ID" value="KXV42470.1"/>
    <property type="molecule type" value="Genomic_DNA"/>
</dbReference>
<dbReference type="EMBL" id="BSNW01000006">
    <property type="protein sequence ID" value="GLQ68075.1"/>
    <property type="molecule type" value="Genomic_DNA"/>
</dbReference>
<keyword evidence="4" id="KW-1185">Reference proteome</keyword>
<reference evidence="1" key="1">
    <citation type="journal article" date="2014" name="Int. J. Syst. Evol. Microbiol.">
        <title>Complete genome of a new Firmicutes species belonging to the dominant human colonic microbiota ('Ruminococcus bicirculans') reveals two chromosomes and a selective capacity to utilize plant glucans.</title>
        <authorList>
            <consortium name="NISC Comparative Sequencing Program"/>
            <person name="Wegmann U."/>
            <person name="Louis P."/>
            <person name="Goesmann A."/>
            <person name="Henrissat B."/>
            <person name="Duncan S.H."/>
            <person name="Flint H.J."/>
        </authorList>
    </citation>
    <scope>NUCLEOTIDE SEQUENCE</scope>
    <source>
        <strain evidence="1">NBRC 3250</strain>
    </source>
</reference>
<reference evidence="1" key="4">
    <citation type="submission" date="2023-01" db="EMBL/GenBank/DDBJ databases">
        <title>Draft genome sequence of Gluconobacter albidus strain NBRC 3250.</title>
        <authorList>
            <person name="Sun Q."/>
            <person name="Mori K."/>
        </authorList>
    </citation>
    <scope>NUCLEOTIDE SEQUENCE</scope>
    <source>
        <strain evidence="1">NBRC 3250</strain>
    </source>
</reference>